<comment type="pathway">
    <text evidence="1 16">Cofactor biosynthesis; biotin biosynthesis; biotin from 7,8-diaminononanoate: step 2/2.</text>
</comment>
<dbReference type="InterPro" id="IPR007197">
    <property type="entry name" value="rSAM"/>
</dbReference>
<dbReference type="SFLD" id="SFLDG01278">
    <property type="entry name" value="biotin_synthase_like"/>
    <property type="match status" value="1"/>
</dbReference>
<dbReference type="EMBL" id="CP000673">
    <property type="protein sequence ID" value="EDK33738.1"/>
    <property type="molecule type" value="Genomic_DNA"/>
</dbReference>
<feature type="binding site" evidence="16 17">
    <location>
        <position position="71"/>
    </location>
    <ligand>
        <name>[4Fe-4S] cluster</name>
        <dbReference type="ChEBI" id="CHEBI:49883"/>
        <note>4Fe-4S-S-AdoMet</note>
    </ligand>
</feature>
<reference evidence="19 20" key="1">
    <citation type="journal article" date="2008" name="Proc. Natl. Acad. Sci. U.S.A.">
        <title>The genome of Clostridium kluyveri, a strict anaerobe with unique metabolic features.</title>
        <authorList>
            <person name="Seedorf H."/>
            <person name="Fricke W.F."/>
            <person name="Veith B."/>
            <person name="Brueggemann H."/>
            <person name="Liesegang H."/>
            <person name="Strittmatter A."/>
            <person name="Miethke M."/>
            <person name="Buckel W."/>
            <person name="Hinderberger J."/>
            <person name="Li F."/>
            <person name="Hagemeier C."/>
            <person name="Thauer R.K."/>
            <person name="Gottschalk G."/>
        </authorList>
    </citation>
    <scope>NUCLEOTIDE SEQUENCE [LARGE SCALE GENOMIC DNA]</scope>
    <source>
        <strain evidence="20">ATCC 8527 / DSM 555 / NCIMB 10680</strain>
    </source>
</reference>
<proteinExistence type="inferred from homology"/>
<accession>A5N8V7</accession>
<evidence type="ECO:0000256" key="9">
    <source>
        <dbReference type="ARBA" id="ARBA00022723"/>
    </source>
</evidence>
<evidence type="ECO:0000256" key="12">
    <source>
        <dbReference type="ARBA" id="ARBA00023014"/>
    </source>
</evidence>
<feature type="binding site" evidence="16 17">
    <location>
        <position position="273"/>
    </location>
    <ligand>
        <name>[2Fe-2S] cluster</name>
        <dbReference type="ChEBI" id="CHEBI:190135"/>
    </ligand>
</feature>
<dbReference type="InterPro" id="IPR058240">
    <property type="entry name" value="rSAM_sf"/>
</dbReference>
<gene>
    <name evidence="19" type="primary">bioB2</name>
    <name evidence="16" type="synonym">bioB</name>
    <name evidence="19" type="ordered locus">CKL_1696</name>
</gene>
<keyword evidence="6 16" id="KW-0808">Transferase</keyword>
<keyword evidence="11 16" id="KW-0408">Iron</keyword>
<dbReference type="SUPFAM" id="SSF102114">
    <property type="entry name" value="Radical SAM enzymes"/>
    <property type="match status" value="1"/>
</dbReference>
<dbReference type="SMART" id="SM00876">
    <property type="entry name" value="BATS"/>
    <property type="match status" value="1"/>
</dbReference>
<dbReference type="InterPro" id="IPR006638">
    <property type="entry name" value="Elp3/MiaA/NifB-like_rSAM"/>
</dbReference>
<feature type="binding site" evidence="16 17">
    <location>
        <position position="111"/>
    </location>
    <ligand>
        <name>[2Fe-2S] cluster</name>
        <dbReference type="ChEBI" id="CHEBI:190135"/>
    </ligand>
</feature>
<feature type="binding site" evidence="16 17">
    <location>
        <position position="67"/>
    </location>
    <ligand>
        <name>[4Fe-4S] cluster</name>
        <dbReference type="ChEBI" id="CHEBI:49883"/>
        <note>4Fe-4S-S-AdoMet</note>
    </ligand>
</feature>
<dbReference type="GO" id="GO:0009102">
    <property type="term" value="P:biotin biosynthetic process"/>
    <property type="evidence" value="ECO:0007669"/>
    <property type="project" value="UniProtKB-UniRule"/>
</dbReference>
<keyword evidence="12 16" id="KW-0411">Iron-sulfur</keyword>
<dbReference type="Pfam" id="PF04055">
    <property type="entry name" value="Radical_SAM"/>
    <property type="match status" value="1"/>
</dbReference>
<dbReference type="PANTHER" id="PTHR22976:SF2">
    <property type="entry name" value="BIOTIN SYNTHASE, MITOCHONDRIAL"/>
    <property type="match status" value="1"/>
</dbReference>
<evidence type="ECO:0000256" key="4">
    <source>
        <dbReference type="ARBA" id="ARBA00012236"/>
    </source>
</evidence>
<keyword evidence="7 16" id="KW-0949">S-adenosyl-L-methionine</keyword>
<dbReference type="InterPro" id="IPR010722">
    <property type="entry name" value="BATS_dom"/>
</dbReference>
<dbReference type="STRING" id="431943.CKL_1696"/>
<dbReference type="InterPro" id="IPR013785">
    <property type="entry name" value="Aldolase_TIM"/>
</dbReference>
<dbReference type="InterPro" id="IPR002684">
    <property type="entry name" value="Biotin_synth/BioAB"/>
</dbReference>
<keyword evidence="8 16" id="KW-0001">2Fe-2S</keyword>
<evidence type="ECO:0000256" key="5">
    <source>
        <dbReference type="ARBA" id="ARBA00022485"/>
    </source>
</evidence>
<comment type="catalytic activity">
    <reaction evidence="13 16">
        <text>(4R,5S)-dethiobiotin + (sulfur carrier)-SH + 2 reduced [2Fe-2S]-[ferredoxin] + 2 S-adenosyl-L-methionine = (sulfur carrier)-H + biotin + 2 5'-deoxyadenosine + 2 L-methionine + 2 oxidized [2Fe-2S]-[ferredoxin]</text>
        <dbReference type="Rhea" id="RHEA:22060"/>
        <dbReference type="Rhea" id="RHEA-COMP:10000"/>
        <dbReference type="Rhea" id="RHEA-COMP:10001"/>
        <dbReference type="Rhea" id="RHEA-COMP:14737"/>
        <dbReference type="Rhea" id="RHEA-COMP:14739"/>
        <dbReference type="ChEBI" id="CHEBI:17319"/>
        <dbReference type="ChEBI" id="CHEBI:29917"/>
        <dbReference type="ChEBI" id="CHEBI:33737"/>
        <dbReference type="ChEBI" id="CHEBI:33738"/>
        <dbReference type="ChEBI" id="CHEBI:57586"/>
        <dbReference type="ChEBI" id="CHEBI:57844"/>
        <dbReference type="ChEBI" id="CHEBI:59789"/>
        <dbReference type="ChEBI" id="CHEBI:64428"/>
        <dbReference type="ChEBI" id="CHEBI:149473"/>
        <dbReference type="EC" id="2.8.1.6"/>
    </reaction>
</comment>
<dbReference type="SMR" id="A5N8V7"/>
<keyword evidence="10 16" id="KW-0093">Biotin biosynthesis</keyword>
<dbReference type="SMART" id="SM00729">
    <property type="entry name" value="Elp3"/>
    <property type="match status" value="1"/>
</dbReference>
<dbReference type="InterPro" id="IPR024177">
    <property type="entry name" value="Biotin_synthase"/>
</dbReference>
<feature type="binding site" evidence="16 17">
    <location>
        <position position="203"/>
    </location>
    <ligand>
        <name>[2Fe-2S] cluster</name>
        <dbReference type="ChEBI" id="CHEBI:190135"/>
    </ligand>
</feature>
<evidence type="ECO:0000256" key="1">
    <source>
        <dbReference type="ARBA" id="ARBA00004942"/>
    </source>
</evidence>
<comment type="cofactor">
    <cofactor evidence="17">
        <name>[2Fe-2S] cluster</name>
        <dbReference type="ChEBI" id="CHEBI:190135"/>
    </cofactor>
    <text evidence="17">Binds 1 [2Fe-2S] cluster. The cluster is coordinated with 3 cysteines and 1 arginine.</text>
</comment>
<feature type="binding site" evidence="16 17">
    <location>
        <position position="143"/>
    </location>
    <ligand>
        <name>[2Fe-2S] cluster</name>
        <dbReference type="ChEBI" id="CHEBI:190135"/>
    </ligand>
</feature>
<evidence type="ECO:0000256" key="15">
    <source>
        <dbReference type="ARBA" id="ARBA00070199"/>
    </source>
</evidence>
<comment type="subunit">
    <text evidence="3 16">Homodimer.</text>
</comment>
<dbReference type="EC" id="2.8.1.6" evidence="4 16"/>
<dbReference type="FunFam" id="3.20.20.70:FF:000026">
    <property type="entry name" value="Biotin synthase"/>
    <property type="match status" value="1"/>
</dbReference>
<dbReference type="Pfam" id="PF06968">
    <property type="entry name" value="BATS"/>
    <property type="match status" value="1"/>
</dbReference>
<evidence type="ECO:0000256" key="6">
    <source>
        <dbReference type="ARBA" id="ARBA00022679"/>
    </source>
</evidence>
<evidence type="ECO:0000259" key="18">
    <source>
        <dbReference type="PROSITE" id="PS51918"/>
    </source>
</evidence>
<dbReference type="GO" id="GO:0005506">
    <property type="term" value="F:iron ion binding"/>
    <property type="evidence" value="ECO:0007669"/>
    <property type="project" value="UniProtKB-UniRule"/>
</dbReference>
<dbReference type="GO" id="GO:0051539">
    <property type="term" value="F:4 iron, 4 sulfur cluster binding"/>
    <property type="evidence" value="ECO:0007669"/>
    <property type="project" value="UniProtKB-KW"/>
</dbReference>
<sequence length="334" mass="37864">MKEFIKYLEKNILKEEDIGFKEAMKLSKCEEVGDIKQLCHSADNIRDFFCGVEVDLCTIMNAKSGRCTEDCKFCAQSGHYKTNVENYELVSKEEALKLARENENEGVNRFSLVTSGKGIRGKDFEKVLDIYKELNKENRIDLCASLGILEYEDLIRLKQCGVTMYHHNLETSREYYKEICTTHSYDERIDTINAVKKAGLQVCSGGIIGLGESFEDRVRLAFQLKELEAKSIPINVLNPVKGTPLESAPKLSQNEILKTIAIFRFVNSKAFIRLAGGRNLIDGFGENCFYAGANATITGNYLTTSGNKICDDKKMINKLKLKIRKNVHKEKKMF</sequence>
<feature type="binding site" evidence="16 17">
    <location>
        <position position="74"/>
    </location>
    <ligand>
        <name>[4Fe-4S] cluster</name>
        <dbReference type="ChEBI" id="CHEBI:49883"/>
        <note>4Fe-4S-S-AdoMet</note>
    </ligand>
</feature>
<evidence type="ECO:0000256" key="13">
    <source>
        <dbReference type="ARBA" id="ARBA00051157"/>
    </source>
</evidence>
<dbReference type="Proteomes" id="UP000002411">
    <property type="component" value="Chromosome"/>
</dbReference>
<dbReference type="RefSeq" id="WP_012102092.1">
    <property type="nucleotide sequence ID" value="NC_009706.1"/>
</dbReference>
<dbReference type="CDD" id="cd01335">
    <property type="entry name" value="Radical_SAM"/>
    <property type="match status" value="1"/>
</dbReference>
<evidence type="ECO:0000256" key="14">
    <source>
        <dbReference type="ARBA" id="ARBA00057568"/>
    </source>
</evidence>
<evidence type="ECO:0000256" key="2">
    <source>
        <dbReference type="ARBA" id="ARBA00010765"/>
    </source>
</evidence>
<evidence type="ECO:0000256" key="8">
    <source>
        <dbReference type="ARBA" id="ARBA00022714"/>
    </source>
</evidence>
<comment type="function">
    <text evidence="14 16">Catalyzes the conversion of dethiobiotin (DTB) to biotin by the insertion of a sulfur atom into dethiobiotin via a radical-based mechanism.</text>
</comment>
<dbReference type="KEGG" id="ckl:CKL_1696"/>
<keyword evidence="5 16" id="KW-0004">4Fe-4S</keyword>
<protein>
    <recommendedName>
        <fullName evidence="15 16">Biotin synthase</fullName>
        <ecNumber evidence="4 16">2.8.1.6</ecNumber>
    </recommendedName>
</protein>
<evidence type="ECO:0000256" key="3">
    <source>
        <dbReference type="ARBA" id="ARBA00011738"/>
    </source>
</evidence>
<dbReference type="Gene3D" id="3.20.20.70">
    <property type="entry name" value="Aldolase class I"/>
    <property type="match status" value="1"/>
</dbReference>
<dbReference type="GO" id="GO:0004076">
    <property type="term" value="F:biotin synthase activity"/>
    <property type="evidence" value="ECO:0007669"/>
    <property type="project" value="UniProtKB-UniRule"/>
</dbReference>
<dbReference type="HAMAP" id="MF_01694">
    <property type="entry name" value="BioB"/>
    <property type="match status" value="1"/>
</dbReference>
<evidence type="ECO:0000313" key="19">
    <source>
        <dbReference type="EMBL" id="EDK33738.1"/>
    </source>
</evidence>
<comment type="cofactor">
    <cofactor evidence="16 17">
        <name>[4Fe-4S] cluster</name>
        <dbReference type="ChEBI" id="CHEBI:49883"/>
    </cofactor>
    <text evidence="16 17">Binds 1 [4Fe-4S] cluster. The cluster is coordinated with 3 cysteines and an exchangeable S-adenosyl-L-methionine.</text>
</comment>
<dbReference type="AlphaFoldDB" id="A5N8V7"/>
<dbReference type="UniPathway" id="UPA00078">
    <property type="reaction ID" value="UER00162"/>
</dbReference>
<dbReference type="PIRSF" id="PIRSF001619">
    <property type="entry name" value="Biotin_synth"/>
    <property type="match status" value="1"/>
</dbReference>
<keyword evidence="20" id="KW-1185">Reference proteome</keyword>
<dbReference type="SFLD" id="SFLDG01060">
    <property type="entry name" value="BATS_domain_containing"/>
    <property type="match status" value="1"/>
</dbReference>
<evidence type="ECO:0000256" key="16">
    <source>
        <dbReference type="HAMAP-Rule" id="MF_01694"/>
    </source>
</evidence>
<dbReference type="eggNOG" id="COG0502">
    <property type="taxonomic scope" value="Bacteria"/>
</dbReference>
<dbReference type="SFLD" id="SFLDS00029">
    <property type="entry name" value="Radical_SAM"/>
    <property type="match status" value="1"/>
</dbReference>
<dbReference type="NCBIfam" id="TIGR00433">
    <property type="entry name" value="bioB"/>
    <property type="match status" value="1"/>
</dbReference>
<dbReference type="GO" id="GO:0051537">
    <property type="term" value="F:2 iron, 2 sulfur cluster binding"/>
    <property type="evidence" value="ECO:0007669"/>
    <property type="project" value="UniProtKB-KW"/>
</dbReference>
<keyword evidence="9 16" id="KW-0479">Metal-binding</keyword>
<name>A5N8V7_CLOK5</name>
<dbReference type="HOGENOM" id="CLU_033172_2_1_9"/>
<evidence type="ECO:0000256" key="17">
    <source>
        <dbReference type="PIRSR" id="PIRSR001619-1"/>
    </source>
</evidence>
<organism evidence="19 20">
    <name type="scientific">Clostridium kluyveri (strain ATCC 8527 / DSM 555 / NBRC 12016 / NCIMB 10680 / K1)</name>
    <dbReference type="NCBI Taxonomy" id="431943"/>
    <lineage>
        <taxon>Bacteria</taxon>
        <taxon>Bacillati</taxon>
        <taxon>Bacillota</taxon>
        <taxon>Clostridia</taxon>
        <taxon>Eubacteriales</taxon>
        <taxon>Clostridiaceae</taxon>
        <taxon>Clostridium</taxon>
    </lineage>
</organism>
<evidence type="ECO:0000313" key="20">
    <source>
        <dbReference type="Proteomes" id="UP000002411"/>
    </source>
</evidence>
<evidence type="ECO:0000256" key="10">
    <source>
        <dbReference type="ARBA" id="ARBA00022756"/>
    </source>
</evidence>
<dbReference type="PANTHER" id="PTHR22976">
    <property type="entry name" value="BIOTIN SYNTHASE"/>
    <property type="match status" value="1"/>
</dbReference>
<comment type="cofactor">
    <cofactor evidence="16">
        <name>[2Fe-2S] cluster</name>
        <dbReference type="ChEBI" id="CHEBI:190135"/>
    </cofactor>
    <text evidence="16">Binds 1 [2Fe-2S] cluster. The cluster is coordinated with 3 cysteines and 1 arginine.</text>
</comment>
<feature type="domain" description="Radical SAM core" evidence="18">
    <location>
        <begin position="49"/>
        <end position="278"/>
    </location>
</feature>
<evidence type="ECO:0000256" key="7">
    <source>
        <dbReference type="ARBA" id="ARBA00022691"/>
    </source>
</evidence>
<comment type="similarity">
    <text evidence="2 16">Belongs to the radical SAM superfamily. Biotin synthase family.</text>
</comment>
<dbReference type="PROSITE" id="PS51918">
    <property type="entry name" value="RADICAL_SAM"/>
    <property type="match status" value="1"/>
</dbReference>
<evidence type="ECO:0000256" key="11">
    <source>
        <dbReference type="ARBA" id="ARBA00023004"/>
    </source>
</evidence>